<dbReference type="Proteomes" id="UP001229081">
    <property type="component" value="Unassembled WGS sequence"/>
</dbReference>
<accession>A0AAJ1W3K1</accession>
<dbReference type="AlphaFoldDB" id="A0AAJ1W3K1"/>
<proteinExistence type="predicted"/>
<comment type="caution">
    <text evidence="3">The sequence shown here is derived from an EMBL/GenBank/DDBJ whole genome shotgun (WGS) entry which is preliminary data.</text>
</comment>
<organism evidence="3 4">
    <name type="scientific">Mycobacterium paragordonae</name>
    <dbReference type="NCBI Taxonomy" id="1389713"/>
    <lineage>
        <taxon>Bacteria</taxon>
        <taxon>Bacillati</taxon>
        <taxon>Actinomycetota</taxon>
        <taxon>Actinomycetes</taxon>
        <taxon>Mycobacteriales</taxon>
        <taxon>Mycobacteriaceae</taxon>
        <taxon>Mycobacterium</taxon>
    </lineage>
</organism>
<evidence type="ECO:0000313" key="3">
    <source>
        <dbReference type="EMBL" id="MDP7735124.1"/>
    </source>
</evidence>
<dbReference type="InterPro" id="IPR007969">
    <property type="entry name" value="DUF732"/>
</dbReference>
<feature type="chain" id="PRO_5042474954" evidence="1">
    <location>
        <begin position="25"/>
        <end position="106"/>
    </location>
</feature>
<keyword evidence="1" id="KW-0732">Signal</keyword>
<dbReference type="Pfam" id="PF05305">
    <property type="entry name" value="DUF732"/>
    <property type="match status" value="1"/>
</dbReference>
<reference evidence="3" key="1">
    <citation type="submission" date="2023-06" db="EMBL/GenBank/DDBJ databases">
        <title>Identification of two novel mycobacterium reveal diversities and complexities of Mycobacterium gordonae clade.</title>
        <authorList>
            <person name="Matsumoto Y."/>
            <person name="Nakamura S."/>
            <person name="Motooka D."/>
            <person name="Fukushima K."/>
        </authorList>
    </citation>
    <scope>NUCLEOTIDE SEQUENCE</scope>
    <source>
        <strain evidence="3">TY812</strain>
    </source>
</reference>
<dbReference type="RefSeq" id="WP_306255152.1">
    <property type="nucleotide sequence ID" value="NZ_JAUFSA010000001.1"/>
</dbReference>
<evidence type="ECO:0000256" key="1">
    <source>
        <dbReference type="SAM" id="SignalP"/>
    </source>
</evidence>
<evidence type="ECO:0000313" key="4">
    <source>
        <dbReference type="Proteomes" id="UP001229081"/>
    </source>
</evidence>
<evidence type="ECO:0000259" key="2">
    <source>
        <dbReference type="Pfam" id="PF05305"/>
    </source>
</evidence>
<protein>
    <submittedName>
        <fullName evidence="3">DUF732 domain-containing protein</fullName>
    </submittedName>
</protein>
<gene>
    <name evidence="3" type="ORF">QXL92_10265</name>
</gene>
<feature type="signal peptide" evidence="1">
    <location>
        <begin position="1"/>
        <end position="24"/>
    </location>
</feature>
<feature type="domain" description="DUF732" evidence="2">
    <location>
        <begin position="28"/>
        <end position="96"/>
    </location>
</feature>
<sequence>MRGRLWASAFVLPLTASSMGIAHADSTDDDFVQQAHNVGVNGAAADLITNGHQVCKSLASGSNPDDVTDAFVNQLGFQSGVAAKFVAVSVKHYCPQYGNLPFNRPH</sequence>
<name>A0AAJ1W3K1_9MYCO</name>
<dbReference type="EMBL" id="JAUFSA010000001">
    <property type="protein sequence ID" value="MDP7735124.1"/>
    <property type="molecule type" value="Genomic_DNA"/>
</dbReference>